<feature type="transmembrane region" description="Helical" evidence="1">
    <location>
        <begin position="40"/>
        <end position="59"/>
    </location>
</feature>
<keyword evidence="1" id="KW-1133">Transmembrane helix</keyword>
<protein>
    <submittedName>
        <fullName evidence="2">Uncharacterized protein</fullName>
    </submittedName>
</protein>
<keyword evidence="3" id="KW-1185">Reference proteome</keyword>
<dbReference type="EMBL" id="FOVF01000053">
    <property type="protein sequence ID" value="SFN70445.1"/>
    <property type="molecule type" value="Genomic_DNA"/>
</dbReference>
<dbReference type="RefSeq" id="WP_092411013.1">
    <property type="nucleotide sequence ID" value="NZ_FOVF01000053.1"/>
</dbReference>
<feature type="transmembrane region" description="Helical" evidence="1">
    <location>
        <begin position="99"/>
        <end position="125"/>
    </location>
</feature>
<keyword evidence="1" id="KW-0472">Membrane</keyword>
<name>A0A1I5B6W7_9GAMM</name>
<dbReference type="STRING" id="578942.SAMN05216289_15311"/>
<feature type="transmembrane region" description="Helical" evidence="1">
    <location>
        <begin position="66"/>
        <end position="87"/>
    </location>
</feature>
<evidence type="ECO:0000313" key="2">
    <source>
        <dbReference type="EMBL" id="SFN70445.1"/>
    </source>
</evidence>
<keyword evidence="1" id="KW-0812">Transmembrane</keyword>
<dbReference type="Proteomes" id="UP000198575">
    <property type="component" value="Unassembled WGS sequence"/>
</dbReference>
<evidence type="ECO:0000313" key="3">
    <source>
        <dbReference type="Proteomes" id="UP000198575"/>
    </source>
</evidence>
<dbReference type="OrthoDB" id="1552446at1236"/>
<sequence length="134" mass="13127">MSKALSAAAVSLGAALCFATLVSGADLLGVPLPGGLPAGNALAWLGLLGCSTAAVLLASSNTAIRVLAWLALAISVAWLPVSIALAGNLALNFSGSLGGYWLSASALVLVLVIAVFLLATGSAIIDRLKRAGSA</sequence>
<proteinExistence type="predicted"/>
<gene>
    <name evidence="2" type="ORF">SAMN05216289_15311</name>
</gene>
<dbReference type="AlphaFoldDB" id="A0A1I5B6W7"/>
<organism evidence="2 3">
    <name type="scientific">Dokdonella immobilis</name>
    <dbReference type="NCBI Taxonomy" id="578942"/>
    <lineage>
        <taxon>Bacteria</taxon>
        <taxon>Pseudomonadati</taxon>
        <taxon>Pseudomonadota</taxon>
        <taxon>Gammaproteobacteria</taxon>
        <taxon>Lysobacterales</taxon>
        <taxon>Rhodanobacteraceae</taxon>
        <taxon>Dokdonella</taxon>
    </lineage>
</organism>
<evidence type="ECO:0000256" key="1">
    <source>
        <dbReference type="SAM" id="Phobius"/>
    </source>
</evidence>
<accession>A0A1I5B6W7</accession>
<reference evidence="2 3" key="1">
    <citation type="submission" date="2016-10" db="EMBL/GenBank/DDBJ databases">
        <authorList>
            <person name="de Groot N.N."/>
        </authorList>
    </citation>
    <scope>NUCLEOTIDE SEQUENCE [LARGE SCALE GENOMIC DNA]</scope>
    <source>
        <strain evidence="2 3">CGMCC 1.7659</strain>
    </source>
</reference>